<dbReference type="OrthoDB" id="6330326at2759"/>
<dbReference type="InterPro" id="IPR036438">
    <property type="entry name" value="Insulin-like_sf"/>
</dbReference>
<dbReference type="EnsemblMetazoa" id="XM_017127017.2">
    <property type="protein sequence ID" value="XP_016982506.1"/>
    <property type="gene ID" value="LOC108046997"/>
</dbReference>
<dbReference type="AlphaFoldDB" id="A0A6P4FAP5"/>
<name>A0A6P4FAP5_DRORH</name>
<keyword evidence="2 3" id="KW-0732">Signal</keyword>
<keyword evidence="1" id="KW-0165">Cleavage on pair of basic residues</keyword>
<dbReference type="Gene3D" id="1.10.100.10">
    <property type="entry name" value="Insulin-like"/>
    <property type="match status" value="1"/>
</dbReference>
<dbReference type="GeneID" id="108046997"/>
<dbReference type="SUPFAM" id="SSF56994">
    <property type="entry name" value="Insulin-like"/>
    <property type="match status" value="1"/>
</dbReference>
<dbReference type="CTD" id="31220"/>
<dbReference type="GO" id="GO:0005576">
    <property type="term" value="C:extracellular region"/>
    <property type="evidence" value="ECO:0007669"/>
    <property type="project" value="UniProtKB-ARBA"/>
</dbReference>
<reference evidence="6" key="2">
    <citation type="submission" date="2025-04" db="UniProtKB">
        <authorList>
            <consortium name="RefSeq"/>
        </authorList>
    </citation>
    <scope>IDENTIFICATION</scope>
</reference>
<proteinExistence type="predicted"/>
<reference evidence="4" key="3">
    <citation type="submission" date="2025-05" db="UniProtKB">
        <authorList>
            <consortium name="EnsemblMetazoa"/>
        </authorList>
    </citation>
    <scope>IDENTIFICATION</scope>
</reference>
<accession>A0A6P4FAP5</accession>
<evidence type="ECO:0000256" key="2">
    <source>
        <dbReference type="ARBA" id="ARBA00022729"/>
    </source>
</evidence>
<evidence type="ECO:0000256" key="3">
    <source>
        <dbReference type="SAM" id="SignalP"/>
    </source>
</evidence>
<protein>
    <submittedName>
        <fullName evidence="6">Probable insulin-like peptide 6</fullName>
    </submittedName>
</protein>
<dbReference type="Proteomes" id="UP001652680">
    <property type="component" value="Unassembled WGS sequence"/>
</dbReference>
<evidence type="ECO:0000313" key="5">
    <source>
        <dbReference type="Proteomes" id="UP001652680"/>
    </source>
</evidence>
<feature type="signal peptide" evidence="3">
    <location>
        <begin position="1"/>
        <end position="33"/>
    </location>
</feature>
<dbReference type="RefSeq" id="XP_016982506.1">
    <property type="nucleotide sequence ID" value="XM_017127017.1"/>
</dbReference>
<organism evidence="6">
    <name type="scientific">Drosophila rhopaloa</name>
    <name type="common">Fruit fly</name>
    <dbReference type="NCBI Taxonomy" id="1041015"/>
    <lineage>
        <taxon>Eukaryota</taxon>
        <taxon>Metazoa</taxon>
        <taxon>Ecdysozoa</taxon>
        <taxon>Arthropoda</taxon>
        <taxon>Hexapoda</taxon>
        <taxon>Insecta</taxon>
        <taxon>Pterygota</taxon>
        <taxon>Neoptera</taxon>
        <taxon>Endopterygota</taxon>
        <taxon>Diptera</taxon>
        <taxon>Brachycera</taxon>
        <taxon>Muscomorpha</taxon>
        <taxon>Ephydroidea</taxon>
        <taxon>Drosophilidae</taxon>
        <taxon>Drosophila</taxon>
        <taxon>Sophophora</taxon>
    </lineage>
</organism>
<feature type="chain" id="PRO_5027939510" evidence="3">
    <location>
        <begin position="34"/>
        <end position="106"/>
    </location>
</feature>
<sequence>MIPEVPTSRILLVLATLIAVVALISSWVPQVAGSPLAPADTEQRRMICSSNLSNWIQEICELGTLSHGDVHPNSFEKRRKRDAQYAADQCCKSGGCTYVHLLQYCK</sequence>
<evidence type="ECO:0000313" key="4">
    <source>
        <dbReference type="EnsemblMetazoa" id="XP_016982506.1"/>
    </source>
</evidence>
<reference evidence="5" key="1">
    <citation type="journal article" date="2021" name="Elife">
        <title>Highly contiguous assemblies of 101 drosophilid genomes.</title>
        <authorList>
            <person name="Kim B.Y."/>
            <person name="Wang J.R."/>
            <person name="Miller D.E."/>
            <person name="Barmina O."/>
            <person name="Delaney E."/>
            <person name="Thompson A."/>
            <person name="Comeault A.A."/>
            <person name="Peede D."/>
            <person name="D'Agostino E.R."/>
            <person name="Pelaez J."/>
            <person name="Aguilar J.M."/>
            <person name="Haji D."/>
            <person name="Matsunaga T."/>
            <person name="Armstrong E.E."/>
            <person name="Zych M."/>
            <person name="Ogawa Y."/>
            <person name="Stamenkovic-Radak M."/>
            <person name="Jelic M."/>
            <person name="Veselinovic M.S."/>
            <person name="Tanaskovic M."/>
            <person name="Eric P."/>
            <person name="Gao J.J."/>
            <person name="Katoh T.K."/>
            <person name="Toda M.J."/>
            <person name="Watabe H."/>
            <person name="Watada M."/>
            <person name="Davis J.S."/>
            <person name="Moyle L.C."/>
            <person name="Manoli G."/>
            <person name="Bertolini E."/>
            <person name="Kostal V."/>
            <person name="Hawley R.S."/>
            <person name="Takahashi A."/>
            <person name="Jones C.D."/>
            <person name="Price D.K."/>
            <person name="Whiteman N."/>
            <person name="Kopp A."/>
            <person name="Matute D.R."/>
            <person name="Petrov D.A."/>
        </authorList>
    </citation>
    <scope>NUCLEOTIDE SEQUENCE [LARGE SCALE GENOMIC DNA]</scope>
</reference>
<evidence type="ECO:0000313" key="6">
    <source>
        <dbReference type="RefSeq" id="XP_016982506.1"/>
    </source>
</evidence>
<evidence type="ECO:0000256" key="1">
    <source>
        <dbReference type="ARBA" id="ARBA00022685"/>
    </source>
</evidence>
<gene>
    <name evidence="6" type="primary">LOC108046997</name>
    <name evidence="4" type="synonym">108046997</name>
</gene>
<keyword evidence="5" id="KW-1185">Reference proteome</keyword>